<keyword evidence="8 10" id="KW-0030">Aminoacyl-tRNA synthetase</keyword>
<dbReference type="RefSeq" id="WP_141442582.1">
    <property type="nucleotide sequence ID" value="NZ_CP038231.1"/>
</dbReference>
<feature type="binding site" evidence="11">
    <location>
        <position position="111"/>
    </location>
    <ligand>
        <name>L-histidine</name>
        <dbReference type="ChEBI" id="CHEBI:57595"/>
    </ligand>
</feature>
<dbReference type="EMBL" id="CP038231">
    <property type="protein sequence ID" value="QDH12939.1"/>
    <property type="molecule type" value="Genomic_DNA"/>
</dbReference>
<evidence type="ECO:0000313" key="13">
    <source>
        <dbReference type="EMBL" id="QDH12939.1"/>
    </source>
</evidence>
<keyword evidence="14" id="KW-1185">Reference proteome</keyword>
<dbReference type="KEGG" id="swf:E3E12_00565"/>
<keyword evidence="5 10" id="KW-0547">Nucleotide-binding</keyword>
<dbReference type="CDD" id="cd00773">
    <property type="entry name" value="HisRS-like_core"/>
    <property type="match status" value="1"/>
</dbReference>
<dbReference type="GO" id="GO:0005524">
    <property type="term" value="F:ATP binding"/>
    <property type="evidence" value="ECO:0007669"/>
    <property type="project" value="UniProtKB-UniRule"/>
</dbReference>
<dbReference type="GO" id="GO:0005737">
    <property type="term" value="C:cytoplasm"/>
    <property type="evidence" value="ECO:0007669"/>
    <property type="project" value="UniProtKB-SubCell"/>
</dbReference>
<dbReference type="Proteomes" id="UP000318709">
    <property type="component" value="Chromosome"/>
</dbReference>
<dbReference type="PANTHER" id="PTHR43707">
    <property type="entry name" value="HISTIDYL-TRNA SYNTHETASE"/>
    <property type="match status" value="1"/>
</dbReference>
<dbReference type="NCBIfam" id="TIGR00442">
    <property type="entry name" value="hisS"/>
    <property type="match status" value="1"/>
</dbReference>
<evidence type="ECO:0000256" key="6">
    <source>
        <dbReference type="ARBA" id="ARBA00022840"/>
    </source>
</evidence>
<evidence type="ECO:0000256" key="2">
    <source>
        <dbReference type="ARBA" id="ARBA00011738"/>
    </source>
</evidence>
<evidence type="ECO:0000256" key="10">
    <source>
        <dbReference type="HAMAP-Rule" id="MF_00127"/>
    </source>
</evidence>
<reference evidence="13 14" key="1">
    <citation type="submission" date="2019-03" db="EMBL/GenBank/DDBJ databases">
        <title>The complete genome sequence of Swingsia_sp. F3b2 LMG30590(T).</title>
        <authorList>
            <person name="Chua K.-O."/>
            <person name="Chan K.-G."/>
            <person name="See-Too W.-S."/>
        </authorList>
    </citation>
    <scope>NUCLEOTIDE SEQUENCE [LARGE SCALE GENOMIC DNA]</scope>
    <source>
        <strain evidence="13 14">F3b2</strain>
    </source>
</reference>
<dbReference type="Pfam" id="PF13393">
    <property type="entry name" value="tRNA-synt_His"/>
    <property type="match status" value="1"/>
</dbReference>
<comment type="similarity">
    <text evidence="1 10">Belongs to the class-II aminoacyl-tRNA synthetase family.</text>
</comment>
<dbReference type="PIRSF" id="PIRSF001549">
    <property type="entry name" value="His-tRNA_synth"/>
    <property type="match status" value="1"/>
</dbReference>
<evidence type="ECO:0000256" key="4">
    <source>
        <dbReference type="ARBA" id="ARBA00022598"/>
    </source>
</evidence>
<evidence type="ECO:0000256" key="9">
    <source>
        <dbReference type="ARBA" id="ARBA00047639"/>
    </source>
</evidence>
<dbReference type="GO" id="GO:0004821">
    <property type="term" value="F:histidine-tRNA ligase activity"/>
    <property type="evidence" value="ECO:0007669"/>
    <property type="project" value="UniProtKB-UniRule"/>
</dbReference>
<feature type="binding site" evidence="11">
    <location>
        <position position="257"/>
    </location>
    <ligand>
        <name>L-histidine</name>
        <dbReference type="ChEBI" id="CHEBI:57595"/>
    </ligand>
</feature>
<sequence length="416" mass="45922">MAMRPPRGTHDLLGAEMARFRHVVETGRRVFARYGFTEWETPIFEETGVFARSLGESSDVVSKEMYSFEDRSGDSLTLRPEGTAGICRALVTNGLTQTLPQRVFYQGPMFRYERPQKGRYREFHQIGAEFLGADDSLRDAETIAMAADFLEALGLGDDVTLELNTLGNKASRQAWREALIAHFSRFENDLSADSRARLRVNPLRILDSKHEGDKALVADAPAFAGYLDDESKRFWDDVRQALSAFGVVWRDNPLIVRGLDYYSHTAFEFVTDKLGAQGTVLAGGRYEDLVAEMGGPAVPAIGWAAGVERLSALIEAPHQSTSPLAILPMGGATTAKAAELARQLRRAGHVVQIETRGNMKKRLERTLKAGAKLAVFVGEEELAQGQVQLRNLEDRTQQTLPEGALLQALESAKPRG</sequence>
<dbReference type="InterPro" id="IPR041715">
    <property type="entry name" value="HisRS-like_core"/>
</dbReference>
<feature type="binding site" evidence="11">
    <location>
        <begin position="261"/>
        <end position="262"/>
    </location>
    <ligand>
        <name>L-histidine</name>
        <dbReference type="ChEBI" id="CHEBI:57595"/>
    </ligand>
</feature>
<keyword evidence="7 10" id="KW-0648">Protein biosynthesis</keyword>
<feature type="domain" description="Aminoacyl-transfer RNA synthetases class-II family profile" evidence="12">
    <location>
        <begin position="7"/>
        <end position="328"/>
    </location>
</feature>
<dbReference type="InterPro" id="IPR045864">
    <property type="entry name" value="aa-tRNA-synth_II/BPL/LPL"/>
</dbReference>
<evidence type="ECO:0000256" key="5">
    <source>
        <dbReference type="ARBA" id="ARBA00022741"/>
    </source>
</evidence>
<dbReference type="InterPro" id="IPR015807">
    <property type="entry name" value="His-tRNA-ligase"/>
</dbReference>
<comment type="subunit">
    <text evidence="2 10">Homodimer.</text>
</comment>
<proteinExistence type="inferred from homology"/>
<evidence type="ECO:0000259" key="12">
    <source>
        <dbReference type="PROSITE" id="PS50862"/>
    </source>
</evidence>
<dbReference type="PANTHER" id="PTHR43707:SF1">
    <property type="entry name" value="HISTIDINE--TRNA LIGASE, MITOCHONDRIAL-RELATED"/>
    <property type="match status" value="1"/>
</dbReference>
<keyword evidence="4 10" id="KW-0436">Ligase</keyword>
<feature type="binding site" evidence="11">
    <location>
        <position position="125"/>
    </location>
    <ligand>
        <name>L-histidine</name>
        <dbReference type="ChEBI" id="CHEBI:57595"/>
    </ligand>
</feature>
<keyword evidence="6 10" id="KW-0067">ATP-binding</keyword>
<dbReference type="InterPro" id="IPR036621">
    <property type="entry name" value="Anticodon-bd_dom_sf"/>
</dbReference>
<dbReference type="EC" id="6.1.1.21" evidence="10"/>
<name>A0A4Y6U6G2_9PROT</name>
<comment type="subcellular location">
    <subcellularLocation>
        <location evidence="10">Cytoplasm</location>
    </subcellularLocation>
</comment>
<accession>A0A4Y6U6G2</accession>
<comment type="catalytic activity">
    <reaction evidence="9 10">
        <text>tRNA(His) + L-histidine + ATP = L-histidyl-tRNA(His) + AMP + diphosphate + H(+)</text>
        <dbReference type="Rhea" id="RHEA:17313"/>
        <dbReference type="Rhea" id="RHEA-COMP:9665"/>
        <dbReference type="Rhea" id="RHEA-COMP:9689"/>
        <dbReference type="ChEBI" id="CHEBI:15378"/>
        <dbReference type="ChEBI" id="CHEBI:30616"/>
        <dbReference type="ChEBI" id="CHEBI:33019"/>
        <dbReference type="ChEBI" id="CHEBI:57595"/>
        <dbReference type="ChEBI" id="CHEBI:78442"/>
        <dbReference type="ChEBI" id="CHEBI:78527"/>
        <dbReference type="ChEBI" id="CHEBI:456215"/>
        <dbReference type="EC" id="6.1.1.21"/>
    </reaction>
</comment>
<dbReference type="InterPro" id="IPR004154">
    <property type="entry name" value="Anticodon-bd"/>
</dbReference>
<dbReference type="Pfam" id="PF03129">
    <property type="entry name" value="HGTP_anticodon"/>
    <property type="match status" value="1"/>
</dbReference>
<dbReference type="CDD" id="cd00859">
    <property type="entry name" value="HisRS_anticodon"/>
    <property type="match status" value="1"/>
</dbReference>
<gene>
    <name evidence="10" type="primary">hisS</name>
    <name evidence="13" type="ORF">E3E12_00565</name>
</gene>
<feature type="binding site" evidence="11">
    <location>
        <begin position="81"/>
        <end position="83"/>
    </location>
    <ligand>
        <name>L-histidine</name>
        <dbReference type="ChEBI" id="CHEBI:57595"/>
    </ligand>
</feature>
<evidence type="ECO:0000256" key="8">
    <source>
        <dbReference type="ARBA" id="ARBA00023146"/>
    </source>
</evidence>
<dbReference type="OrthoDB" id="9800814at2"/>
<dbReference type="InterPro" id="IPR033656">
    <property type="entry name" value="HisRS_anticodon"/>
</dbReference>
<dbReference type="AlphaFoldDB" id="A0A4Y6U6G2"/>
<protein>
    <recommendedName>
        <fullName evidence="10">Histidine--tRNA ligase</fullName>
        <ecNumber evidence="10">6.1.1.21</ecNumber>
    </recommendedName>
    <alternativeName>
        <fullName evidence="10">Histidyl-tRNA synthetase</fullName>
        <shortName evidence="10">HisRS</shortName>
    </alternativeName>
</protein>
<organism evidence="13 14">
    <name type="scientific">Formicincola oecophyllae</name>
    <dbReference type="NCBI Taxonomy" id="2558361"/>
    <lineage>
        <taxon>Bacteria</taxon>
        <taxon>Pseudomonadati</taxon>
        <taxon>Pseudomonadota</taxon>
        <taxon>Alphaproteobacteria</taxon>
        <taxon>Acetobacterales</taxon>
        <taxon>Acetobacteraceae</taxon>
        <taxon>Formicincola</taxon>
    </lineage>
</organism>
<dbReference type="HAMAP" id="MF_00127">
    <property type="entry name" value="His_tRNA_synth"/>
    <property type="match status" value="1"/>
</dbReference>
<dbReference type="InterPro" id="IPR006195">
    <property type="entry name" value="aa-tRNA-synth_II"/>
</dbReference>
<dbReference type="Gene3D" id="3.30.930.10">
    <property type="entry name" value="Bira Bifunctional Protein, Domain 2"/>
    <property type="match status" value="1"/>
</dbReference>
<evidence type="ECO:0000313" key="14">
    <source>
        <dbReference type="Proteomes" id="UP000318709"/>
    </source>
</evidence>
<evidence type="ECO:0000256" key="11">
    <source>
        <dbReference type="PIRSR" id="PIRSR001549-1"/>
    </source>
</evidence>
<dbReference type="InterPro" id="IPR004516">
    <property type="entry name" value="HisRS/HisZ"/>
</dbReference>
<keyword evidence="3 10" id="KW-0963">Cytoplasm</keyword>
<dbReference type="GO" id="GO:0006427">
    <property type="term" value="P:histidyl-tRNA aminoacylation"/>
    <property type="evidence" value="ECO:0007669"/>
    <property type="project" value="UniProtKB-UniRule"/>
</dbReference>
<dbReference type="Gene3D" id="3.40.50.800">
    <property type="entry name" value="Anticodon-binding domain"/>
    <property type="match status" value="1"/>
</dbReference>
<dbReference type="PROSITE" id="PS50862">
    <property type="entry name" value="AA_TRNA_LIGASE_II"/>
    <property type="match status" value="1"/>
</dbReference>
<evidence type="ECO:0000256" key="3">
    <source>
        <dbReference type="ARBA" id="ARBA00022490"/>
    </source>
</evidence>
<dbReference type="SUPFAM" id="SSF52954">
    <property type="entry name" value="Class II aaRS ABD-related"/>
    <property type="match status" value="1"/>
</dbReference>
<evidence type="ECO:0000256" key="7">
    <source>
        <dbReference type="ARBA" id="ARBA00022917"/>
    </source>
</evidence>
<evidence type="ECO:0000256" key="1">
    <source>
        <dbReference type="ARBA" id="ARBA00008226"/>
    </source>
</evidence>
<dbReference type="SUPFAM" id="SSF55681">
    <property type="entry name" value="Class II aaRS and biotin synthetases"/>
    <property type="match status" value="1"/>
</dbReference>
<feature type="binding site" evidence="11">
    <location>
        <position position="129"/>
    </location>
    <ligand>
        <name>L-histidine</name>
        <dbReference type="ChEBI" id="CHEBI:57595"/>
    </ligand>
</feature>